<accession>A0A653K8B0</accession>
<name>A0A653K8B0_9GAMM</name>
<evidence type="ECO:0000313" key="1">
    <source>
        <dbReference type="EMBL" id="VXA57167.1"/>
    </source>
</evidence>
<dbReference type="EMBL" id="CABWKZ010000026">
    <property type="protein sequence ID" value="VXA57167.1"/>
    <property type="molecule type" value="Genomic_DNA"/>
</dbReference>
<evidence type="ECO:0000313" key="2">
    <source>
        <dbReference type="Proteomes" id="UP000430404"/>
    </source>
</evidence>
<dbReference type="AlphaFoldDB" id="A0A653K8B0"/>
<proteinExistence type="predicted"/>
<reference evidence="1 2" key="1">
    <citation type="submission" date="2019-10" db="EMBL/GenBank/DDBJ databases">
        <authorList>
            <person name="Karimi E."/>
        </authorList>
    </citation>
    <scope>NUCLEOTIDE SEQUENCE [LARGE SCALE GENOMIC DNA]</scope>
    <source>
        <strain evidence="1">Acinetobacter sp. 8BE</strain>
    </source>
</reference>
<gene>
    <name evidence="1" type="ORF">ACI8B_320087</name>
</gene>
<sequence>MFYLCEIGCIDIPEYYFHIIILHIDMKKQAKELNLNYYNE</sequence>
<protein>
    <submittedName>
        <fullName evidence="1">Uncharacterized protein</fullName>
    </submittedName>
</protein>
<organism evidence="1 2">
    <name type="scientific">Acinetobacter proteolyticus</name>
    <dbReference type="NCBI Taxonomy" id="1776741"/>
    <lineage>
        <taxon>Bacteria</taxon>
        <taxon>Pseudomonadati</taxon>
        <taxon>Pseudomonadota</taxon>
        <taxon>Gammaproteobacteria</taxon>
        <taxon>Moraxellales</taxon>
        <taxon>Moraxellaceae</taxon>
        <taxon>Acinetobacter</taxon>
    </lineage>
</organism>
<dbReference type="Proteomes" id="UP000430404">
    <property type="component" value="Unassembled WGS sequence"/>
</dbReference>